<accession>A0A8J3DHA6</accession>
<keyword evidence="6" id="KW-0067">ATP-binding</keyword>
<dbReference type="AlphaFoldDB" id="A0A8J3DHA6"/>
<evidence type="ECO:0000256" key="1">
    <source>
        <dbReference type="ARBA" id="ARBA00003618"/>
    </source>
</evidence>
<comment type="caution">
    <text evidence="12">The sequence shown here is derived from an EMBL/GenBank/DDBJ whole genome shotgun (WGS) entry which is preliminary data.</text>
</comment>
<dbReference type="PANTHER" id="PTHR11059:SF0">
    <property type="entry name" value="DNA REPAIR PROTEIN RECN"/>
    <property type="match status" value="1"/>
</dbReference>
<dbReference type="SUPFAM" id="SSF52540">
    <property type="entry name" value="P-loop containing nucleoside triphosphate hydrolases"/>
    <property type="match status" value="1"/>
</dbReference>
<evidence type="ECO:0000259" key="11">
    <source>
        <dbReference type="Pfam" id="PF02463"/>
    </source>
</evidence>
<dbReference type="InterPro" id="IPR004604">
    <property type="entry name" value="DNA_recomb/repair_RecN"/>
</dbReference>
<evidence type="ECO:0000256" key="7">
    <source>
        <dbReference type="ARBA" id="ARBA00023204"/>
    </source>
</evidence>
<sequence length="550" mass="61020">MLQYLHICNLALLDEISLDFEPGFTAVTGETGAGKSVLLGALSLLAGNRAEKSIIRSGAEECVVEAALHVGETSGLGPLLAELDLPPCEDNTLILRRSLHRQRGGKVMINGVLATVTALQQLGEVWIDFHGPGEPQKLFHEKNQLSLLDIFARNGKPLEAYQTDFDVWRGIWKEMENLRTAERISPEEAEFLQSQIDAINEVNPNEDSIEALERDFKRLDNARELSQLSEQTRNGARQAARAGSAVLRAARELAEIDSAADVLAGRLDALILEAEDLADEYDTLASGGDFDPNEAEQIQRRMQTWLQIRRKYGPTTEAVRAKRDELVRRIGSQTNVEGQIIKLEHRAKEMEKGLRQQADELRRRRLKGAKELSAQARELLTKLGFKKADFSIEVETEEKLSRHGHSNCRFLFSPNVGQPLMQLNKIASSGETARVMLALKAVLAKADSTALLVFDEVDANVGGEIGAAVGRELAALAGDHQVFCVTHLPQVAALARQHFLVEKGQDEKETTVSIRRIDQDKQLRESELARMLGDRDSNSAREHARQLMAR</sequence>
<reference evidence="12" key="1">
    <citation type="journal article" date="2014" name="Int. J. Syst. Evol. Microbiol.">
        <title>Complete genome sequence of Corynebacterium casei LMG S-19264T (=DSM 44701T), isolated from a smear-ripened cheese.</title>
        <authorList>
            <consortium name="US DOE Joint Genome Institute (JGI-PGF)"/>
            <person name="Walter F."/>
            <person name="Albersmeier A."/>
            <person name="Kalinowski J."/>
            <person name="Ruckert C."/>
        </authorList>
    </citation>
    <scope>NUCLEOTIDE SEQUENCE</scope>
    <source>
        <strain evidence="12">KCTC 12870</strain>
    </source>
</reference>
<reference evidence="12" key="2">
    <citation type="submission" date="2020-09" db="EMBL/GenBank/DDBJ databases">
        <authorList>
            <person name="Sun Q."/>
            <person name="Kim S."/>
        </authorList>
    </citation>
    <scope>NUCLEOTIDE SEQUENCE</scope>
    <source>
        <strain evidence="12">KCTC 12870</strain>
    </source>
</reference>
<evidence type="ECO:0000256" key="2">
    <source>
        <dbReference type="ARBA" id="ARBA00009441"/>
    </source>
</evidence>
<dbReference type="GO" id="GO:0009432">
    <property type="term" value="P:SOS response"/>
    <property type="evidence" value="ECO:0007669"/>
    <property type="project" value="TreeGrafter"/>
</dbReference>
<evidence type="ECO:0000313" key="12">
    <source>
        <dbReference type="EMBL" id="GHB92775.1"/>
    </source>
</evidence>
<dbReference type="Gene3D" id="3.40.50.300">
    <property type="entry name" value="P-loop containing nucleotide triphosphate hydrolases"/>
    <property type="match status" value="2"/>
</dbReference>
<evidence type="ECO:0000256" key="4">
    <source>
        <dbReference type="ARBA" id="ARBA00022741"/>
    </source>
</evidence>
<evidence type="ECO:0000256" key="3">
    <source>
        <dbReference type="ARBA" id="ARBA00021315"/>
    </source>
</evidence>
<proteinExistence type="inferred from homology"/>
<comment type="function">
    <text evidence="1 9">May be involved in recombinational repair of damaged DNA.</text>
</comment>
<evidence type="ECO:0000256" key="10">
    <source>
        <dbReference type="SAM" id="MobiDB-lite"/>
    </source>
</evidence>
<evidence type="ECO:0000256" key="8">
    <source>
        <dbReference type="ARBA" id="ARBA00033408"/>
    </source>
</evidence>
<feature type="domain" description="RecF/RecN/SMC N-terminal" evidence="11">
    <location>
        <begin position="14"/>
        <end position="506"/>
    </location>
</feature>
<dbReference type="CDD" id="cd03241">
    <property type="entry name" value="ABC_RecN"/>
    <property type="match status" value="1"/>
</dbReference>
<dbReference type="GO" id="GO:0043590">
    <property type="term" value="C:bacterial nucleoid"/>
    <property type="evidence" value="ECO:0007669"/>
    <property type="project" value="TreeGrafter"/>
</dbReference>
<evidence type="ECO:0000256" key="9">
    <source>
        <dbReference type="PIRNR" id="PIRNR003128"/>
    </source>
</evidence>
<dbReference type="GO" id="GO:0006310">
    <property type="term" value="P:DNA recombination"/>
    <property type="evidence" value="ECO:0007669"/>
    <property type="project" value="InterPro"/>
</dbReference>
<evidence type="ECO:0000313" key="13">
    <source>
        <dbReference type="Proteomes" id="UP000642829"/>
    </source>
</evidence>
<evidence type="ECO:0000256" key="6">
    <source>
        <dbReference type="ARBA" id="ARBA00022840"/>
    </source>
</evidence>
<dbReference type="PIRSF" id="PIRSF003128">
    <property type="entry name" value="RecN"/>
    <property type="match status" value="1"/>
</dbReference>
<dbReference type="InterPro" id="IPR003395">
    <property type="entry name" value="RecF/RecN/SMC_N"/>
</dbReference>
<keyword evidence="7 9" id="KW-0234">DNA repair</keyword>
<dbReference type="InterPro" id="IPR027417">
    <property type="entry name" value="P-loop_NTPase"/>
</dbReference>
<evidence type="ECO:0000256" key="5">
    <source>
        <dbReference type="ARBA" id="ARBA00022763"/>
    </source>
</evidence>
<dbReference type="Pfam" id="PF02463">
    <property type="entry name" value="SMC_N"/>
    <property type="match status" value="1"/>
</dbReference>
<dbReference type="EMBL" id="BMXG01000002">
    <property type="protein sequence ID" value="GHB92775.1"/>
    <property type="molecule type" value="Genomic_DNA"/>
</dbReference>
<keyword evidence="5 9" id="KW-0227">DNA damage</keyword>
<dbReference type="GO" id="GO:0005524">
    <property type="term" value="F:ATP binding"/>
    <property type="evidence" value="ECO:0007669"/>
    <property type="project" value="UniProtKB-KW"/>
</dbReference>
<organism evidence="12 13">
    <name type="scientific">Cerasicoccus arenae</name>
    <dbReference type="NCBI Taxonomy" id="424488"/>
    <lineage>
        <taxon>Bacteria</taxon>
        <taxon>Pseudomonadati</taxon>
        <taxon>Verrucomicrobiota</taxon>
        <taxon>Opitutia</taxon>
        <taxon>Puniceicoccales</taxon>
        <taxon>Cerasicoccaceae</taxon>
        <taxon>Cerasicoccus</taxon>
    </lineage>
</organism>
<keyword evidence="4" id="KW-0547">Nucleotide-binding</keyword>
<dbReference type="PANTHER" id="PTHR11059">
    <property type="entry name" value="DNA REPAIR PROTEIN RECN"/>
    <property type="match status" value="1"/>
</dbReference>
<gene>
    <name evidence="12" type="ORF">GCM10007047_05040</name>
</gene>
<comment type="similarity">
    <text evidence="2 9">Belongs to the RecN family.</text>
</comment>
<keyword evidence="13" id="KW-1185">Reference proteome</keyword>
<dbReference type="Proteomes" id="UP000642829">
    <property type="component" value="Unassembled WGS sequence"/>
</dbReference>
<protein>
    <recommendedName>
        <fullName evidence="3 9">DNA repair protein RecN</fullName>
    </recommendedName>
    <alternativeName>
        <fullName evidence="8 9">Recombination protein N</fullName>
    </alternativeName>
</protein>
<name>A0A8J3DHA6_9BACT</name>
<feature type="region of interest" description="Disordered" evidence="10">
    <location>
        <begin position="531"/>
        <end position="550"/>
    </location>
</feature>
<dbReference type="GO" id="GO:0006281">
    <property type="term" value="P:DNA repair"/>
    <property type="evidence" value="ECO:0007669"/>
    <property type="project" value="UniProtKB-KW"/>
</dbReference>